<protein>
    <submittedName>
        <fullName evidence="1">RDD family protein</fullName>
    </submittedName>
</protein>
<organism evidence="1 2">
    <name type="scientific">Antarcticirhabdus aurantiaca</name>
    <dbReference type="NCBI Taxonomy" id="2606717"/>
    <lineage>
        <taxon>Bacteria</taxon>
        <taxon>Pseudomonadati</taxon>
        <taxon>Pseudomonadota</taxon>
        <taxon>Alphaproteobacteria</taxon>
        <taxon>Hyphomicrobiales</taxon>
        <taxon>Aurantimonadaceae</taxon>
        <taxon>Antarcticirhabdus</taxon>
    </lineage>
</organism>
<accession>A0ACD4NXY2</accession>
<proteinExistence type="predicted"/>
<name>A0ACD4NXY2_9HYPH</name>
<sequence length="127" mass="13549">MSFLVDYAIVALLTIPAAIVVAVLGLLTFGLGWGLYAILVPAIAILYVGFTMGSRRQATPGMRLAGIKVERLDGAAMDPVLAVLHGVLFWASVTVLTPLVLVVGLMTRRKQLLHDVLLGTAVVRDRV</sequence>
<dbReference type="EMBL" id="CP113520">
    <property type="protein sequence ID" value="WAJ31503.1"/>
    <property type="molecule type" value="Genomic_DNA"/>
</dbReference>
<gene>
    <name evidence="1" type="ORF">OXU80_16375</name>
</gene>
<evidence type="ECO:0000313" key="1">
    <source>
        <dbReference type="EMBL" id="WAJ31503.1"/>
    </source>
</evidence>
<evidence type="ECO:0000313" key="2">
    <source>
        <dbReference type="Proteomes" id="UP001163223"/>
    </source>
</evidence>
<reference evidence="1" key="1">
    <citation type="submission" date="2022-11" db="EMBL/GenBank/DDBJ databases">
        <title>beta-Carotene-producing bacterium, Jeongeuplla avenae sp. nov., alleviates the salt stress of Arabidopsis seedlings.</title>
        <authorList>
            <person name="Jiang L."/>
            <person name="Lee J."/>
        </authorList>
    </citation>
    <scope>NUCLEOTIDE SEQUENCE</scope>
    <source>
        <strain evidence="1">DY_R2A_6</strain>
    </source>
</reference>
<keyword evidence="2" id="KW-1185">Reference proteome</keyword>
<dbReference type="Proteomes" id="UP001163223">
    <property type="component" value="Chromosome"/>
</dbReference>